<evidence type="ECO:0000256" key="1">
    <source>
        <dbReference type="SAM" id="Phobius"/>
    </source>
</evidence>
<dbReference type="EMBL" id="JAPUFD010000006">
    <property type="protein sequence ID" value="MDI1487883.1"/>
    <property type="molecule type" value="Genomic_DNA"/>
</dbReference>
<feature type="transmembrane region" description="Helical" evidence="1">
    <location>
        <begin position="41"/>
        <end position="63"/>
    </location>
</feature>
<feature type="transmembrane region" description="Helical" evidence="1">
    <location>
        <begin position="223"/>
        <end position="248"/>
    </location>
</feature>
<feature type="transmembrane region" description="Helical" evidence="1">
    <location>
        <begin position="116"/>
        <end position="133"/>
    </location>
</feature>
<sequence>MLGCIIDRVLHDYPARWAAGASILAFIPTIVGLMSNSVDEIAAVAEESLFLAISISLSSVTVFSSRLGDHMTAAKPSYQNIHSEYLQTTRNHILELLKHNKQNHSKGWRNTRTQDTVVGTLMIGISVLIWWQLFEVTRYGIVTFACPVKVNVFLWAALGQFWTLLNVGLRRYSFNYRKVYFKVKSGAPPLQDGPFSDSAETDIHVENVAIVLRCSRSGWQRRALQFSTAVLSFALYTFGTVVLASMTLFEAADAVRVVVVVAVNAGFGRVVAYWTLSSLRKGKKAILVDVPAAHIDKLSDNLCDIDEELLESFEFQG</sequence>
<proteinExistence type="predicted"/>
<protein>
    <submittedName>
        <fullName evidence="2">Uncharacterized protein</fullName>
    </submittedName>
</protein>
<gene>
    <name evidence="2" type="ORF">OHK93_007156</name>
</gene>
<evidence type="ECO:0000313" key="2">
    <source>
        <dbReference type="EMBL" id="MDI1487883.1"/>
    </source>
</evidence>
<keyword evidence="1" id="KW-0472">Membrane</keyword>
<reference evidence="2" key="1">
    <citation type="journal article" date="2023" name="Genome Biol. Evol.">
        <title>First Whole Genome Sequence and Flow Cytometry Genome Size Data for the Lichen-Forming Fungus Ramalina farinacea (Ascomycota).</title>
        <authorList>
            <person name="Llewellyn T."/>
            <person name="Mian S."/>
            <person name="Hill R."/>
            <person name="Leitch I.J."/>
            <person name="Gaya E."/>
        </authorList>
    </citation>
    <scope>NUCLEOTIDE SEQUENCE</scope>
    <source>
        <strain evidence="2">LIQ254RAFAR</strain>
    </source>
</reference>
<keyword evidence="1" id="KW-0812">Transmembrane</keyword>
<name>A0AA43QNC9_9LECA</name>
<dbReference type="AlphaFoldDB" id="A0AA43QNC9"/>
<organism evidence="2 3">
    <name type="scientific">Ramalina farinacea</name>
    <dbReference type="NCBI Taxonomy" id="258253"/>
    <lineage>
        <taxon>Eukaryota</taxon>
        <taxon>Fungi</taxon>
        <taxon>Dikarya</taxon>
        <taxon>Ascomycota</taxon>
        <taxon>Pezizomycotina</taxon>
        <taxon>Lecanoromycetes</taxon>
        <taxon>OSLEUM clade</taxon>
        <taxon>Lecanoromycetidae</taxon>
        <taxon>Lecanorales</taxon>
        <taxon>Lecanorineae</taxon>
        <taxon>Ramalinaceae</taxon>
        <taxon>Ramalina</taxon>
    </lineage>
</organism>
<keyword evidence="1" id="KW-1133">Transmembrane helix</keyword>
<comment type="caution">
    <text evidence="2">The sequence shown here is derived from an EMBL/GenBank/DDBJ whole genome shotgun (WGS) entry which is preliminary data.</text>
</comment>
<keyword evidence="3" id="KW-1185">Reference proteome</keyword>
<feature type="transmembrane region" description="Helical" evidence="1">
    <location>
        <begin position="17"/>
        <end position="35"/>
    </location>
</feature>
<accession>A0AA43QNC9</accession>
<feature type="transmembrane region" description="Helical" evidence="1">
    <location>
        <begin position="153"/>
        <end position="169"/>
    </location>
</feature>
<dbReference type="Proteomes" id="UP001161017">
    <property type="component" value="Unassembled WGS sequence"/>
</dbReference>
<evidence type="ECO:0000313" key="3">
    <source>
        <dbReference type="Proteomes" id="UP001161017"/>
    </source>
</evidence>
<feature type="transmembrane region" description="Helical" evidence="1">
    <location>
        <begin position="254"/>
        <end position="276"/>
    </location>
</feature>